<name>A0A286H3N1_9PROT</name>
<dbReference type="NCBIfam" id="NF033546">
    <property type="entry name" value="transpos_IS21"/>
    <property type="match status" value="1"/>
</dbReference>
<dbReference type="AlphaFoldDB" id="A0A286H3N1"/>
<evidence type="ECO:0000313" key="3">
    <source>
        <dbReference type="Proteomes" id="UP000219621"/>
    </source>
</evidence>
<dbReference type="SUPFAM" id="SSF53098">
    <property type="entry name" value="Ribonuclease H-like"/>
    <property type="match status" value="1"/>
</dbReference>
<dbReference type="PANTHER" id="PTHR35004:SF7">
    <property type="entry name" value="INTEGRASE PROTEIN"/>
    <property type="match status" value="1"/>
</dbReference>
<dbReference type="InterPro" id="IPR012337">
    <property type="entry name" value="RNaseH-like_sf"/>
</dbReference>
<protein>
    <submittedName>
        <fullName evidence="2">Integrase core domain-containing protein</fullName>
    </submittedName>
</protein>
<dbReference type="EMBL" id="OCNJ01000035">
    <property type="protein sequence ID" value="SOE01939.1"/>
    <property type="molecule type" value="Genomic_DNA"/>
</dbReference>
<keyword evidence="3" id="KW-1185">Reference proteome</keyword>
<dbReference type="PANTHER" id="PTHR35004">
    <property type="entry name" value="TRANSPOSASE RV3428C-RELATED"/>
    <property type="match status" value="1"/>
</dbReference>
<dbReference type="GO" id="GO:0015074">
    <property type="term" value="P:DNA integration"/>
    <property type="evidence" value="ECO:0007669"/>
    <property type="project" value="InterPro"/>
</dbReference>
<dbReference type="OrthoDB" id="525881at2"/>
<evidence type="ECO:0000259" key="1">
    <source>
        <dbReference type="PROSITE" id="PS50994"/>
    </source>
</evidence>
<dbReference type="RefSeq" id="WP_097281852.1">
    <property type="nucleotide sequence ID" value="NZ_OCNJ01000035.1"/>
</dbReference>
<evidence type="ECO:0000313" key="2">
    <source>
        <dbReference type="EMBL" id="SOE01939.1"/>
    </source>
</evidence>
<organism evidence="2 3">
    <name type="scientific">Caenispirillum bisanense</name>
    <dbReference type="NCBI Taxonomy" id="414052"/>
    <lineage>
        <taxon>Bacteria</taxon>
        <taxon>Pseudomonadati</taxon>
        <taxon>Pseudomonadota</taxon>
        <taxon>Alphaproteobacteria</taxon>
        <taxon>Rhodospirillales</taxon>
        <taxon>Novispirillaceae</taxon>
        <taxon>Caenispirillum</taxon>
    </lineage>
</organism>
<dbReference type="PROSITE" id="PS50994">
    <property type="entry name" value="INTEGRASE"/>
    <property type="match status" value="1"/>
</dbReference>
<reference evidence="2 3" key="1">
    <citation type="submission" date="2017-09" db="EMBL/GenBank/DDBJ databases">
        <authorList>
            <person name="Ehlers B."/>
            <person name="Leendertz F.H."/>
        </authorList>
    </citation>
    <scope>NUCLEOTIDE SEQUENCE [LARGE SCALE GENOMIC DNA]</scope>
    <source>
        <strain evidence="2 3">USBA 140</strain>
    </source>
</reference>
<accession>A0A286H3N1</accession>
<feature type="domain" description="Integrase catalytic" evidence="1">
    <location>
        <begin position="38"/>
        <end position="223"/>
    </location>
</feature>
<dbReference type="InterPro" id="IPR001584">
    <property type="entry name" value="Integrase_cat-core"/>
</dbReference>
<gene>
    <name evidence="2" type="ORF">SAMN05421508_1351</name>
</gene>
<proteinExistence type="predicted"/>
<feature type="non-terminal residue" evidence="2">
    <location>
        <position position="1"/>
    </location>
</feature>
<dbReference type="Proteomes" id="UP000219621">
    <property type="component" value="Unassembled WGS sequence"/>
</dbReference>
<sequence>ELERRYPHQNWPSRRRTLERRIREWRALKGPEKEVIFRQANPPGRMALSDFTDAAELAVTINGTPFAHRLYHFALAYSGWQYAEVVQGGESFVALAAGLQNALWSLGGVPAEHRTDSLSAAFRNLDKEAAADITGRYEGLCGHYGMVPSRNNRGIAHENGAIESPNGHLKRALDQALLLRGSRDFPDLDAYRRFVAEVVGRANVRRREMLAVEKPLLRALPPRRTVDYEEARVLVTTAGGFVLRKVFYTAPSQFIGHHLRLRIHDDRLEGFLGGTPVLTLPRGRAPVGNGHGYVVNYHHVIHSLRRKPQAFQNLVYRDHLFPRTEYRRTWDAMTASMDPRVACRTMVGLLALAHDAGCEADLARRLGEDLDHGRLPDLAALRTAFPVNGGTVPDVTVVLPSASDYDVLVAGASR</sequence>